<keyword evidence="2" id="KW-1185">Reference proteome</keyword>
<comment type="caution">
    <text evidence="1">The sequence shown here is derived from an EMBL/GenBank/DDBJ whole genome shotgun (WGS) entry which is preliminary data.</text>
</comment>
<proteinExistence type="predicted"/>
<organism evidence="1 2">
    <name type="scientific">Aphanothece hegewaldii CCALA 016</name>
    <dbReference type="NCBI Taxonomy" id="2107694"/>
    <lineage>
        <taxon>Bacteria</taxon>
        <taxon>Bacillati</taxon>
        <taxon>Cyanobacteriota</taxon>
        <taxon>Cyanophyceae</taxon>
        <taxon>Oscillatoriophycideae</taxon>
        <taxon>Chroococcales</taxon>
        <taxon>Aphanothecaceae</taxon>
        <taxon>Aphanothece</taxon>
    </lineage>
</organism>
<dbReference type="AlphaFoldDB" id="A0A2T1LR74"/>
<protein>
    <submittedName>
        <fullName evidence="1">Uncharacterized protein</fullName>
    </submittedName>
</protein>
<reference evidence="1 2" key="1">
    <citation type="submission" date="2018-03" db="EMBL/GenBank/DDBJ databases">
        <title>The ancient ancestry and fast evolution of plastids.</title>
        <authorList>
            <person name="Moore K.R."/>
            <person name="Magnabosco C."/>
            <person name="Momper L."/>
            <person name="Gold D.A."/>
            <person name="Bosak T."/>
            <person name="Fournier G.P."/>
        </authorList>
    </citation>
    <scope>NUCLEOTIDE SEQUENCE [LARGE SCALE GENOMIC DNA]</scope>
    <source>
        <strain evidence="1 2">CCALA 016</strain>
    </source>
</reference>
<sequence length="238" mass="28100">MFRYRIKRQSRAKTNNCLNNSQLLEIFRKVVVETYYLQKQEPTCLIILIINHQSTQKPIINLIRSIINQIAVKKLNQPIFSQCTPSRIAQTNLYNRIYQITQEYDFSPIKAQKLTDELIQFFIKTIKIIAQDLIETIRTNTLKNWLEDPELIEWLHQKWNVDGEEQLTKKYLKQIQLLLLSNLSQSQIIVVSFCASTTLIGFDANKLQLWTKQTEKIGSATLHNIVYWPKSLKHFYNL</sequence>
<gene>
    <name evidence="1" type="ORF">C7H19_23795</name>
</gene>
<name>A0A2T1LR74_9CHRO</name>
<evidence type="ECO:0000313" key="1">
    <source>
        <dbReference type="EMBL" id="PSF30538.1"/>
    </source>
</evidence>
<accession>A0A2T1LR74</accession>
<reference evidence="1 2" key="2">
    <citation type="submission" date="2018-03" db="EMBL/GenBank/DDBJ databases">
        <authorList>
            <person name="Keele B.F."/>
        </authorList>
    </citation>
    <scope>NUCLEOTIDE SEQUENCE [LARGE SCALE GENOMIC DNA]</scope>
    <source>
        <strain evidence="1 2">CCALA 016</strain>
    </source>
</reference>
<dbReference type="EMBL" id="PXOH01000054">
    <property type="protein sequence ID" value="PSF30538.1"/>
    <property type="molecule type" value="Genomic_DNA"/>
</dbReference>
<evidence type="ECO:0000313" key="2">
    <source>
        <dbReference type="Proteomes" id="UP000239001"/>
    </source>
</evidence>
<dbReference type="Proteomes" id="UP000239001">
    <property type="component" value="Unassembled WGS sequence"/>
</dbReference>